<dbReference type="PANTHER" id="PTHR37038:SF14">
    <property type="entry name" value="TRANSCRIPTIONAL ACTIVATOR"/>
    <property type="match status" value="1"/>
</dbReference>
<dbReference type="InterPro" id="IPR010982">
    <property type="entry name" value="Lambda_DNA-bd_dom_sf"/>
</dbReference>
<dbReference type="GO" id="GO:0003677">
    <property type="term" value="F:DNA binding"/>
    <property type="evidence" value="ECO:0007669"/>
    <property type="project" value="InterPro"/>
</dbReference>
<sequence length="323" mass="38111">MLFFNYSIFCINYENINKRRMPMFLTSLGNEIERLRTRKGITQNQLAKGICSQSTISIIEKGQAAPGTDILHYLSLKLGKPISYFINIMRHDNPTYIEDTIQYIEVLNKNHDYQELFTLTKGMVREPVKDLWFMVLIRSQYYYSAFMLEKISGEACNKHLIQLLKENKDHAELRQDYLDIRITNTIALVYSYIKKYETSNRYYTKALLLIEEINSTHHENQHLSVLTIKILFNQAKTYYDQGLVPDALETVEEAIRKSIMHENMSYIGHLFVYKGLCYERMAEPKASIQAIYKEAFYFLELLNRRFHAETLLKEKSEFIHEGD</sequence>
<dbReference type="Proteomes" id="UP000319756">
    <property type="component" value="Chromosome"/>
</dbReference>
<dbReference type="EMBL" id="CP035485">
    <property type="protein sequence ID" value="QDI92403.1"/>
    <property type="molecule type" value="Genomic_DNA"/>
</dbReference>
<dbReference type="Pfam" id="PF01381">
    <property type="entry name" value="HTH_3"/>
    <property type="match status" value="1"/>
</dbReference>
<dbReference type="PANTHER" id="PTHR37038">
    <property type="entry name" value="TRANSCRIPTIONAL REGULATOR-RELATED"/>
    <property type="match status" value="1"/>
</dbReference>
<reference evidence="3" key="1">
    <citation type="submission" date="2019-01" db="EMBL/GenBank/DDBJ databases">
        <title>Genomic analysis of Salicibibacter sp. NKC3-5.</title>
        <authorList>
            <person name="Oh Y.J."/>
        </authorList>
    </citation>
    <scope>NUCLEOTIDE SEQUENCE [LARGE SCALE GENOMIC DNA]</scope>
    <source>
        <strain evidence="3">NKC3-5</strain>
    </source>
</reference>
<dbReference type="SUPFAM" id="SSF48452">
    <property type="entry name" value="TPR-like"/>
    <property type="match status" value="1"/>
</dbReference>
<dbReference type="InterPro" id="IPR053163">
    <property type="entry name" value="HTH-type_regulator_Rgg"/>
</dbReference>
<protein>
    <submittedName>
        <fullName evidence="2">XRE family transcriptional regulator</fullName>
    </submittedName>
</protein>
<dbReference type="CDD" id="cd00093">
    <property type="entry name" value="HTH_XRE"/>
    <property type="match status" value="1"/>
</dbReference>
<evidence type="ECO:0000259" key="1">
    <source>
        <dbReference type="PROSITE" id="PS50943"/>
    </source>
</evidence>
<dbReference type="SUPFAM" id="SSF47413">
    <property type="entry name" value="lambda repressor-like DNA-binding domains"/>
    <property type="match status" value="1"/>
</dbReference>
<dbReference type="PROSITE" id="PS50943">
    <property type="entry name" value="HTH_CROC1"/>
    <property type="match status" value="1"/>
</dbReference>
<dbReference type="SMART" id="SM00530">
    <property type="entry name" value="HTH_XRE"/>
    <property type="match status" value="1"/>
</dbReference>
<dbReference type="InterPro" id="IPR001387">
    <property type="entry name" value="Cro/C1-type_HTH"/>
</dbReference>
<dbReference type="Gene3D" id="1.25.40.10">
    <property type="entry name" value="Tetratricopeptide repeat domain"/>
    <property type="match status" value="1"/>
</dbReference>
<feature type="domain" description="HTH cro/C1-type" evidence="1">
    <location>
        <begin position="32"/>
        <end position="85"/>
    </location>
</feature>
<dbReference type="Pfam" id="PF18768">
    <property type="entry name" value="RNPP_C"/>
    <property type="match status" value="1"/>
</dbReference>
<proteinExistence type="predicted"/>
<evidence type="ECO:0000313" key="2">
    <source>
        <dbReference type="EMBL" id="QDI92403.1"/>
    </source>
</evidence>
<dbReference type="InterPro" id="IPR011990">
    <property type="entry name" value="TPR-like_helical_dom_sf"/>
</dbReference>
<dbReference type="InterPro" id="IPR041315">
    <property type="entry name" value="PlcR_TPR"/>
</dbReference>
<organism evidence="2 3">
    <name type="scientific">Salicibibacter halophilus</name>
    <dbReference type="NCBI Taxonomy" id="2502791"/>
    <lineage>
        <taxon>Bacteria</taxon>
        <taxon>Bacillati</taxon>
        <taxon>Bacillota</taxon>
        <taxon>Bacilli</taxon>
        <taxon>Bacillales</taxon>
        <taxon>Bacillaceae</taxon>
        <taxon>Salicibibacter</taxon>
    </lineage>
</organism>
<accession>A0A514LKS8</accession>
<dbReference type="AlphaFoldDB" id="A0A514LKS8"/>
<keyword evidence="3" id="KW-1185">Reference proteome</keyword>
<dbReference type="KEGG" id="sale:EPH95_15385"/>
<name>A0A514LKS8_9BACI</name>
<gene>
    <name evidence="2" type="ORF">EPH95_15385</name>
</gene>
<evidence type="ECO:0000313" key="3">
    <source>
        <dbReference type="Proteomes" id="UP000319756"/>
    </source>
</evidence>